<dbReference type="EMBL" id="BAAADD010000006">
    <property type="protein sequence ID" value="GAA0574591.1"/>
    <property type="molecule type" value="Genomic_DNA"/>
</dbReference>
<dbReference type="RefSeq" id="WP_166935764.1">
    <property type="nucleotide sequence ID" value="NZ_BAAADD010000006.1"/>
</dbReference>
<protein>
    <submittedName>
        <fullName evidence="1">Uncharacterized protein</fullName>
    </submittedName>
</protein>
<organism evidence="1 2">
    <name type="scientific">Rhizomicrobium electricum</name>
    <dbReference type="NCBI Taxonomy" id="480070"/>
    <lineage>
        <taxon>Bacteria</taxon>
        <taxon>Pseudomonadati</taxon>
        <taxon>Pseudomonadota</taxon>
        <taxon>Alphaproteobacteria</taxon>
        <taxon>Micropepsales</taxon>
        <taxon>Micropepsaceae</taxon>
        <taxon>Rhizomicrobium</taxon>
    </lineage>
</organism>
<name>A0ABN1EUD7_9PROT</name>
<dbReference type="Proteomes" id="UP001499951">
    <property type="component" value="Unassembled WGS sequence"/>
</dbReference>
<accession>A0ABN1EUD7</accession>
<comment type="caution">
    <text evidence="1">The sequence shown here is derived from an EMBL/GenBank/DDBJ whole genome shotgun (WGS) entry which is preliminary data.</text>
</comment>
<gene>
    <name evidence="1" type="ORF">GCM10008942_24180</name>
</gene>
<evidence type="ECO:0000313" key="1">
    <source>
        <dbReference type="EMBL" id="GAA0574591.1"/>
    </source>
</evidence>
<reference evidence="1 2" key="1">
    <citation type="journal article" date="2019" name="Int. J. Syst. Evol. Microbiol.">
        <title>The Global Catalogue of Microorganisms (GCM) 10K type strain sequencing project: providing services to taxonomists for standard genome sequencing and annotation.</title>
        <authorList>
            <consortium name="The Broad Institute Genomics Platform"/>
            <consortium name="The Broad Institute Genome Sequencing Center for Infectious Disease"/>
            <person name="Wu L."/>
            <person name="Ma J."/>
        </authorList>
    </citation>
    <scope>NUCLEOTIDE SEQUENCE [LARGE SCALE GENOMIC DNA]</scope>
    <source>
        <strain evidence="1 2">JCM 15089</strain>
    </source>
</reference>
<proteinExistence type="predicted"/>
<keyword evidence="2" id="KW-1185">Reference proteome</keyword>
<evidence type="ECO:0000313" key="2">
    <source>
        <dbReference type="Proteomes" id="UP001499951"/>
    </source>
</evidence>
<sequence length="175" mass="19514">MMPDNNPFLEGYIATITGKIEPCPYVEGSGDHERWCRGFGGKPVAKLATKKAGCPFSTSAEGRRPFVEGYRSAILATRFGRNTVCPYEEGTPEYERWWKGFRGPVAAVAKKPISIPVAEGRRPFVEGYKSAILAIRFGKQNGCPYDEGTTEYERWIKGFRGHIASRAIAEMAARW</sequence>